<accession>A0AAW3FE01</accession>
<gene>
    <name evidence="1" type="ORF">HMPREF2132_08745</name>
</gene>
<dbReference type="EMBL" id="JRNJ01000071">
    <property type="protein sequence ID" value="KGF25892.1"/>
    <property type="molecule type" value="Genomic_DNA"/>
</dbReference>
<comment type="caution">
    <text evidence="1">The sequence shown here is derived from an EMBL/GenBank/DDBJ whole genome shotgun (WGS) entry which is preliminary data.</text>
</comment>
<reference evidence="1 2" key="1">
    <citation type="submission" date="2014-07" db="EMBL/GenBank/DDBJ databases">
        <authorList>
            <person name="McCorrison J."/>
            <person name="Sanka R."/>
            <person name="Torralba M."/>
            <person name="Gillis M."/>
            <person name="Haft D.H."/>
            <person name="Methe B."/>
            <person name="Sutton G."/>
            <person name="Nelson K.E."/>
        </authorList>
    </citation>
    <scope>NUCLEOTIDE SEQUENCE [LARGE SCALE GENOMIC DNA]</scope>
    <source>
        <strain evidence="1 2">DNF00424</strain>
    </source>
</reference>
<name>A0AAW3FE01_9BACT</name>
<organism evidence="1 2">
    <name type="scientific">Prevotella histicola JCM 15637 = DNF00424</name>
    <dbReference type="NCBI Taxonomy" id="1236504"/>
    <lineage>
        <taxon>Bacteria</taxon>
        <taxon>Pseudomonadati</taxon>
        <taxon>Bacteroidota</taxon>
        <taxon>Bacteroidia</taxon>
        <taxon>Bacteroidales</taxon>
        <taxon>Prevotellaceae</taxon>
        <taxon>Prevotella</taxon>
    </lineage>
</organism>
<dbReference type="AlphaFoldDB" id="A0AAW3FE01"/>
<evidence type="ECO:0008006" key="3">
    <source>
        <dbReference type="Google" id="ProtNLM"/>
    </source>
</evidence>
<evidence type="ECO:0000313" key="1">
    <source>
        <dbReference type="EMBL" id="KGF25892.1"/>
    </source>
</evidence>
<protein>
    <recommendedName>
        <fullName evidence="3">Transposase</fullName>
    </recommendedName>
</protein>
<evidence type="ECO:0000313" key="2">
    <source>
        <dbReference type="Proteomes" id="UP000029533"/>
    </source>
</evidence>
<sequence length="59" mass="6548">MHTIIKCYKVGIKPIMGLRFLILAGLSINVAEGRALIRNSTFEGVMAVYQSTLILLLQK</sequence>
<dbReference type="Proteomes" id="UP000029533">
    <property type="component" value="Unassembled WGS sequence"/>
</dbReference>
<proteinExistence type="predicted"/>